<keyword evidence="3" id="KW-0808">Transferase</keyword>
<dbReference type="GeneID" id="91569383"/>
<evidence type="ECO:0000313" key="6">
    <source>
        <dbReference type="EMBL" id="MBP2403045.1"/>
    </source>
</evidence>
<comment type="caution">
    <text evidence="6">The sequence shown here is derived from an EMBL/GenBank/DDBJ whole genome shotgun (WGS) entry which is preliminary data.</text>
</comment>
<keyword evidence="5" id="KW-0460">Magnesium</keyword>
<dbReference type="SFLD" id="SFLDG01017">
    <property type="entry name" value="Polyprenyl_Transferase_Like"/>
    <property type="match status" value="1"/>
</dbReference>
<accession>A0ABS4Y2N8</accession>
<keyword evidence="7" id="KW-1185">Reference proteome</keyword>
<comment type="cofactor">
    <cofactor evidence="1">
        <name>Mg(2+)</name>
        <dbReference type="ChEBI" id="CHEBI:18420"/>
    </cofactor>
</comment>
<organism evidence="6 7">
    <name type="scientific">Streptomyces syringium</name>
    <dbReference type="NCBI Taxonomy" id="76729"/>
    <lineage>
        <taxon>Bacteria</taxon>
        <taxon>Bacillati</taxon>
        <taxon>Actinomycetota</taxon>
        <taxon>Actinomycetes</taxon>
        <taxon>Kitasatosporales</taxon>
        <taxon>Streptomycetaceae</taxon>
        <taxon>Streptomyces</taxon>
    </lineage>
</organism>
<dbReference type="InterPro" id="IPR008949">
    <property type="entry name" value="Isoprenoid_synthase_dom_sf"/>
</dbReference>
<dbReference type="PROSITE" id="PS00723">
    <property type="entry name" value="POLYPRENYL_SYNTHASE_1"/>
    <property type="match status" value="1"/>
</dbReference>
<dbReference type="SUPFAM" id="SSF48576">
    <property type="entry name" value="Terpenoid synthases"/>
    <property type="match status" value="2"/>
</dbReference>
<evidence type="ECO:0000256" key="1">
    <source>
        <dbReference type="ARBA" id="ARBA00001946"/>
    </source>
</evidence>
<dbReference type="Pfam" id="PF00348">
    <property type="entry name" value="polyprenyl_synt"/>
    <property type="match status" value="1"/>
</dbReference>
<dbReference type="Pfam" id="PF00494">
    <property type="entry name" value="SQS_PSY"/>
    <property type="match status" value="1"/>
</dbReference>
<reference evidence="6 7" key="1">
    <citation type="submission" date="2021-03" db="EMBL/GenBank/DDBJ databases">
        <title>Sequencing the genomes of 1000 actinobacteria strains.</title>
        <authorList>
            <person name="Klenk H.-P."/>
        </authorList>
    </citation>
    <scope>NUCLEOTIDE SEQUENCE [LARGE SCALE GENOMIC DNA]</scope>
    <source>
        <strain evidence="6 7">DSM 41480</strain>
    </source>
</reference>
<comment type="similarity">
    <text evidence="2">Belongs to the FPP/GGPP synthase family.</text>
</comment>
<sequence length="654" mass="70888">MARWELGKFDECLDLAGINDAGLRKSYRACFKLALKTDWTMAMAGAFLPPQYRPAMAAVGAVVRWVDDLADHRKGSVARFSEETHELLTEVRSGYSAHPVRAAIVHSIATFALPVPALEKFVATTRGDIGRTEFATEAELSEFARSAVGAPVLLGCPLLGGPSDDPAFDHAVLSFGEGLDRVDNLRDISEDVARGWLGISTETLENCAADRTDLLNRRPTPAVLQALRWEADRADALLSGADTVAAVLPPYGRAAIETMQSLYRLHLRTVTDDLPATLRRRPHPRPASLKRLAVSSLRSVFDAVPPPRVEMAPACPSAAAPVVPEQLHDVRSWASHRAISAELRRCCEGADDTLLAPIQNHALLPVGKLLRPVLTVEAAGAVGGRTDMVLPAAVSTELVHVASLIHDDIIDGDDQRRGRDSAPYRFGADLALLAANGLVMKALQGLSRCRERGVGAERVAQAFAEAGRTGEDLARGAALELNISDDLTCGVDTYLEMIRLKTAVLFGYACRLGAYLVEGSDDQVQALSEYGLALGMAFQITDDLLPYDSTSQAAGKDAASDLRNHRPTLPLLLAHAHASPPQRAELHALWHDTDCERALPAVHRLLQSTDAMTRARDLAVAYTERAQSHLDRLPDSPYRKRLRHVARQATHRSS</sequence>
<dbReference type="SFLD" id="SFLDS00005">
    <property type="entry name" value="Isoprenoid_Synthase_Type_I"/>
    <property type="match status" value="1"/>
</dbReference>
<dbReference type="InterPro" id="IPR002060">
    <property type="entry name" value="Squ/phyt_synthse"/>
</dbReference>
<evidence type="ECO:0000256" key="4">
    <source>
        <dbReference type="ARBA" id="ARBA00022723"/>
    </source>
</evidence>
<dbReference type="RefSeq" id="WP_130877997.1">
    <property type="nucleotide sequence ID" value="NZ_JAGIOH010000001.1"/>
</dbReference>
<dbReference type="InterPro" id="IPR033749">
    <property type="entry name" value="Polyprenyl_synt_CS"/>
</dbReference>
<dbReference type="Gene3D" id="1.10.600.10">
    <property type="entry name" value="Farnesyl Diphosphate Synthase"/>
    <property type="match status" value="2"/>
</dbReference>
<gene>
    <name evidence="6" type="ORF">JO379_002514</name>
</gene>
<dbReference type="EMBL" id="JAGIOH010000001">
    <property type="protein sequence ID" value="MBP2403045.1"/>
    <property type="molecule type" value="Genomic_DNA"/>
</dbReference>
<evidence type="ECO:0000256" key="5">
    <source>
        <dbReference type="ARBA" id="ARBA00022842"/>
    </source>
</evidence>
<dbReference type="PANTHER" id="PTHR12001">
    <property type="entry name" value="GERANYLGERANYL PYROPHOSPHATE SYNTHASE"/>
    <property type="match status" value="1"/>
</dbReference>
<dbReference type="PANTHER" id="PTHR12001:SF69">
    <property type="entry name" value="ALL TRANS-POLYPRENYL-DIPHOSPHATE SYNTHASE PDSS1"/>
    <property type="match status" value="1"/>
</dbReference>
<dbReference type="InterPro" id="IPR000092">
    <property type="entry name" value="Polyprenyl_synt"/>
</dbReference>
<proteinExistence type="inferred from homology"/>
<protein>
    <submittedName>
        <fullName evidence="6">Geranylgeranyl pyrophosphate synthase/phytoene/squalene synthetase</fullName>
    </submittedName>
</protein>
<dbReference type="CDD" id="cd00685">
    <property type="entry name" value="Trans_IPPS_HT"/>
    <property type="match status" value="1"/>
</dbReference>
<keyword evidence="4" id="KW-0479">Metal-binding</keyword>
<evidence type="ECO:0000313" key="7">
    <source>
        <dbReference type="Proteomes" id="UP001519291"/>
    </source>
</evidence>
<name>A0ABS4Y2N8_9ACTN</name>
<evidence type="ECO:0000256" key="3">
    <source>
        <dbReference type="ARBA" id="ARBA00022679"/>
    </source>
</evidence>
<dbReference type="Proteomes" id="UP001519291">
    <property type="component" value="Unassembled WGS sequence"/>
</dbReference>
<evidence type="ECO:0000256" key="2">
    <source>
        <dbReference type="ARBA" id="ARBA00006706"/>
    </source>
</evidence>